<dbReference type="AlphaFoldDB" id="A0A6J7SF32"/>
<proteinExistence type="predicted"/>
<gene>
    <name evidence="1" type="ORF">UFOPK4234_00884</name>
</gene>
<name>A0A6J7SF32_9ZZZZ</name>
<sequence length="85" mass="9731">MGQVRKVQVHRLILPESVDEQMLAMLARKQSEFDDYARDSDLANQASGAKDPSEESMAKVIVMEERKRLGIENRDDHMIAVEDEE</sequence>
<dbReference type="Gene3D" id="3.40.50.300">
    <property type="entry name" value="P-loop containing nucleotide triphosphate hydrolases"/>
    <property type="match status" value="1"/>
</dbReference>
<dbReference type="EMBL" id="CAFBQA010000045">
    <property type="protein sequence ID" value="CAB5039000.1"/>
    <property type="molecule type" value="Genomic_DNA"/>
</dbReference>
<organism evidence="1">
    <name type="scientific">freshwater metagenome</name>
    <dbReference type="NCBI Taxonomy" id="449393"/>
    <lineage>
        <taxon>unclassified sequences</taxon>
        <taxon>metagenomes</taxon>
        <taxon>ecological metagenomes</taxon>
    </lineage>
</organism>
<accession>A0A6J7SF32</accession>
<dbReference type="InterPro" id="IPR027417">
    <property type="entry name" value="P-loop_NTPase"/>
</dbReference>
<protein>
    <submittedName>
        <fullName evidence="1">Unannotated protein</fullName>
    </submittedName>
</protein>
<evidence type="ECO:0000313" key="1">
    <source>
        <dbReference type="EMBL" id="CAB5039000.1"/>
    </source>
</evidence>
<reference evidence="1" key="1">
    <citation type="submission" date="2020-05" db="EMBL/GenBank/DDBJ databases">
        <authorList>
            <person name="Chiriac C."/>
            <person name="Salcher M."/>
            <person name="Ghai R."/>
            <person name="Kavagutti S V."/>
        </authorList>
    </citation>
    <scope>NUCLEOTIDE SEQUENCE</scope>
</reference>